<dbReference type="Pfam" id="PF00685">
    <property type="entry name" value="Sulfotransfer_1"/>
    <property type="match status" value="1"/>
</dbReference>
<dbReference type="EMBL" id="JAHIBW010000016">
    <property type="protein sequence ID" value="KAG7303723.1"/>
    <property type="molecule type" value="Genomic_DNA"/>
</dbReference>
<dbReference type="PANTHER" id="PTHR45964:SF5">
    <property type="entry name" value="WSCD FAMILY MEMBER CG9164"/>
    <property type="match status" value="1"/>
</dbReference>
<organism evidence="3 4">
    <name type="scientific">Plutella xylostella</name>
    <name type="common">Diamondback moth</name>
    <name type="synonym">Plutella maculipennis</name>
    <dbReference type="NCBI Taxonomy" id="51655"/>
    <lineage>
        <taxon>Eukaryota</taxon>
        <taxon>Metazoa</taxon>
        <taxon>Ecdysozoa</taxon>
        <taxon>Arthropoda</taxon>
        <taxon>Hexapoda</taxon>
        <taxon>Insecta</taxon>
        <taxon>Pterygota</taxon>
        <taxon>Neoptera</taxon>
        <taxon>Endopterygota</taxon>
        <taxon>Lepidoptera</taxon>
        <taxon>Glossata</taxon>
        <taxon>Ditrysia</taxon>
        <taxon>Yponomeutoidea</taxon>
        <taxon>Plutellidae</taxon>
        <taxon>Plutella</taxon>
    </lineage>
</organism>
<dbReference type="InterPro" id="IPR051589">
    <property type="entry name" value="Sialate-O-sulfotransferase"/>
</dbReference>
<feature type="domain" description="Sulfotransferase" evidence="2">
    <location>
        <begin position="66"/>
        <end position="245"/>
    </location>
</feature>
<accession>A0ABQ7QFI3</accession>
<dbReference type="Proteomes" id="UP000823941">
    <property type="component" value="Chromosome 16"/>
</dbReference>
<evidence type="ECO:0000259" key="2">
    <source>
        <dbReference type="Pfam" id="PF00685"/>
    </source>
</evidence>
<reference evidence="3 4" key="1">
    <citation type="submission" date="2021-06" db="EMBL/GenBank/DDBJ databases">
        <title>A haploid diamondback moth (Plutella xylostella L.) genome assembly resolves 31 chromosomes and identifies a diamide resistance mutation.</title>
        <authorList>
            <person name="Ward C.M."/>
            <person name="Perry K.D."/>
            <person name="Baker G."/>
            <person name="Powis K."/>
            <person name="Heckel D.G."/>
            <person name="Baxter S.W."/>
        </authorList>
    </citation>
    <scope>NUCLEOTIDE SEQUENCE [LARGE SCALE GENOMIC DNA]</scope>
    <source>
        <strain evidence="3 4">LV</strain>
        <tissue evidence="3">Single pupa</tissue>
    </source>
</reference>
<comment type="similarity">
    <text evidence="1">Belongs to the WSCD family.</text>
</comment>
<dbReference type="Gene3D" id="3.40.50.300">
    <property type="entry name" value="P-loop containing nucleotide triphosphate hydrolases"/>
    <property type="match status" value="1"/>
</dbReference>
<proteinExistence type="inferred from homology"/>
<dbReference type="InterPro" id="IPR000863">
    <property type="entry name" value="Sulfotransferase_dom"/>
</dbReference>
<dbReference type="SUPFAM" id="SSF52540">
    <property type="entry name" value="P-loop containing nucleoside triphosphate hydrolases"/>
    <property type="match status" value="1"/>
</dbReference>
<name>A0ABQ7QFI3_PLUXY</name>
<protein>
    <recommendedName>
        <fullName evidence="2">Sulfotransferase domain-containing protein</fullName>
    </recommendedName>
</protein>
<evidence type="ECO:0000313" key="3">
    <source>
        <dbReference type="EMBL" id="KAG7303723.1"/>
    </source>
</evidence>
<comment type="caution">
    <text evidence="3">The sequence shown here is derived from an EMBL/GenBank/DDBJ whole genome shotgun (WGS) entry which is preliminary data.</text>
</comment>
<dbReference type="PANTHER" id="PTHR45964">
    <property type="entry name" value="WSCD FAMILY MEMBER CG9164"/>
    <property type="match status" value="1"/>
</dbReference>
<gene>
    <name evidence="3" type="ORF">JYU34_012282</name>
</gene>
<sequence>MSRRSLFILAATIIILYFSVILFILTPLHGSRIGLYMESNRLYSALRHRLFMCRDLRWRSPPYSDPVALVSFPGSGNTWLRHLLQQSTGYLTGSVYNDVGLRRNGFPAENVTNGSVLVVKTHYMPNDISSYYKSAILLIRNPRDAILAEFNRRLQGHIGTVPKSAFKTTYGAGKISWRTFVLDQAAEWGNFHVRWLTQYPRPVHVVLYDELVDDTRSTLAGVLAFLNETVSESAMDCAMRNREGIFRRKKKLQNFDPFTEEMYAQLSIVRAEVMKLVSRYKDKDNHIT</sequence>
<evidence type="ECO:0000313" key="4">
    <source>
        <dbReference type="Proteomes" id="UP000823941"/>
    </source>
</evidence>
<keyword evidence="4" id="KW-1185">Reference proteome</keyword>
<evidence type="ECO:0000256" key="1">
    <source>
        <dbReference type="ARBA" id="ARBA00010236"/>
    </source>
</evidence>
<dbReference type="InterPro" id="IPR027417">
    <property type="entry name" value="P-loop_NTPase"/>
</dbReference>